<accession>A0A2I2G850</accession>
<feature type="region of interest" description="Disordered" evidence="1">
    <location>
        <begin position="28"/>
        <end position="99"/>
    </location>
</feature>
<dbReference type="EMBL" id="MSFO01000004">
    <property type="protein sequence ID" value="PLB49044.1"/>
    <property type="molecule type" value="Genomic_DNA"/>
</dbReference>
<proteinExistence type="predicted"/>
<name>A0A2I2G850_9EURO</name>
<evidence type="ECO:0000313" key="3">
    <source>
        <dbReference type="Proteomes" id="UP000234275"/>
    </source>
</evidence>
<organism evidence="2 3">
    <name type="scientific">Aspergillus steynii IBT 23096</name>
    <dbReference type="NCBI Taxonomy" id="1392250"/>
    <lineage>
        <taxon>Eukaryota</taxon>
        <taxon>Fungi</taxon>
        <taxon>Dikarya</taxon>
        <taxon>Ascomycota</taxon>
        <taxon>Pezizomycotina</taxon>
        <taxon>Eurotiomycetes</taxon>
        <taxon>Eurotiomycetidae</taxon>
        <taxon>Eurotiales</taxon>
        <taxon>Aspergillaceae</taxon>
        <taxon>Aspergillus</taxon>
        <taxon>Aspergillus subgen. Circumdati</taxon>
    </lineage>
</organism>
<feature type="compositionally biased region" description="Basic residues" evidence="1">
    <location>
        <begin position="70"/>
        <end position="84"/>
    </location>
</feature>
<feature type="compositionally biased region" description="Basic and acidic residues" evidence="1">
    <location>
        <begin position="85"/>
        <end position="94"/>
    </location>
</feature>
<protein>
    <submittedName>
        <fullName evidence="2">Uncharacterized protein</fullName>
    </submittedName>
</protein>
<sequence>MQLHVRDYSVKGNGVGLRPLRYGNASNIESRISKRAKRKSIGEKGEVPGNEGRKEGHNQKSNEWLGLRKSQGRGRWIGRRRGNERRKTKDETPQRKMGGAFQFQERASSLPEAPTVEIDGAKGFSRRVNCGYKLDDCEISRPNSKSKGVAESRESRVRVKDSRTGQWAMGGSPEEPASFQLNQTPLVGSTALVSRCYTDCTKVPLLLRCRFKVNPTLPAPLPR</sequence>
<dbReference type="VEuPathDB" id="FungiDB:P170DRAFT_173449"/>
<evidence type="ECO:0000313" key="2">
    <source>
        <dbReference type="EMBL" id="PLB49044.1"/>
    </source>
</evidence>
<gene>
    <name evidence="2" type="ORF">P170DRAFT_173449</name>
</gene>
<dbReference type="AlphaFoldDB" id="A0A2I2G850"/>
<keyword evidence="3" id="KW-1185">Reference proteome</keyword>
<comment type="caution">
    <text evidence="2">The sequence shown here is derived from an EMBL/GenBank/DDBJ whole genome shotgun (WGS) entry which is preliminary data.</text>
</comment>
<feature type="compositionally biased region" description="Basic and acidic residues" evidence="1">
    <location>
        <begin position="40"/>
        <end position="60"/>
    </location>
</feature>
<dbReference type="RefSeq" id="XP_024704346.1">
    <property type="nucleotide sequence ID" value="XM_024842625.1"/>
</dbReference>
<feature type="region of interest" description="Disordered" evidence="1">
    <location>
        <begin position="142"/>
        <end position="179"/>
    </location>
</feature>
<evidence type="ECO:0000256" key="1">
    <source>
        <dbReference type="SAM" id="MobiDB-lite"/>
    </source>
</evidence>
<dbReference type="Proteomes" id="UP000234275">
    <property type="component" value="Unassembled WGS sequence"/>
</dbReference>
<feature type="compositionally biased region" description="Basic and acidic residues" evidence="1">
    <location>
        <begin position="148"/>
        <end position="163"/>
    </location>
</feature>
<dbReference type="GeneID" id="36550323"/>
<reference evidence="2 3" key="1">
    <citation type="submission" date="2016-12" db="EMBL/GenBank/DDBJ databases">
        <title>The genomes of Aspergillus section Nigri reveals drivers in fungal speciation.</title>
        <authorList>
            <consortium name="DOE Joint Genome Institute"/>
            <person name="Vesth T.C."/>
            <person name="Nybo J."/>
            <person name="Theobald S."/>
            <person name="Brandl J."/>
            <person name="Frisvad J.C."/>
            <person name="Nielsen K.F."/>
            <person name="Lyhne E.K."/>
            <person name="Kogle M.E."/>
            <person name="Kuo A."/>
            <person name="Riley R."/>
            <person name="Clum A."/>
            <person name="Nolan M."/>
            <person name="Lipzen A."/>
            <person name="Salamov A."/>
            <person name="Henrissat B."/>
            <person name="Wiebenga A."/>
            <person name="De Vries R.P."/>
            <person name="Grigoriev I.V."/>
            <person name="Mortensen U.H."/>
            <person name="Andersen M.R."/>
            <person name="Baker S.E."/>
        </authorList>
    </citation>
    <scope>NUCLEOTIDE SEQUENCE [LARGE SCALE GENOMIC DNA]</scope>
    <source>
        <strain evidence="2 3">IBT 23096</strain>
    </source>
</reference>